<reference evidence="1" key="2">
    <citation type="journal article" date="2021" name="Genome Biol. Evol.">
        <title>Developing a high-quality reference genome for a parasitic bivalve with doubly uniparental inheritance (Bivalvia: Unionida).</title>
        <authorList>
            <person name="Smith C.H."/>
        </authorList>
    </citation>
    <scope>NUCLEOTIDE SEQUENCE</scope>
    <source>
        <strain evidence="1">CHS0354</strain>
        <tissue evidence="1">Mantle</tissue>
    </source>
</reference>
<organism evidence="1 2">
    <name type="scientific">Potamilus streckersoni</name>
    <dbReference type="NCBI Taxonomy" id="2493646"/>
    <lineage>
        <taxon>Eukaryota</taxon>
        <taxon>Metazoa</taxon>
        <taxon>Spiralia</taxon>
        <taxon>Lophotrochozoa</taxon>
        <taxon>Mollusca</taxon>
        <taxon>Bivalvia</taxon>
        <taxon>Autobranchia</taxon>
        <taxon>Heteroconchia</taxon>
        <taxon>Palaeoheterodonta</taxon>
        <taxon>Unionida</taxon>
        <taxon>Unionoidea</taxon>
        <taxon>Unionidae</taxon>
        <taxon>Ambleminae</taxon>
        <taxon>Lampsilini</taxon>
        <taxon>Potamilus</taxon>
    </lineage>
</organism>
<reference evidence="1" key="1">
    <citation type="journal article" date="2021" name="Genome Biol. Evol.">
        <title>A High-Quality Reference Genome for a Parasitic Bivalve with Doubly Uniparental Inheritance (Bivalvia: Unionida).</title>
        <authorList>
            <person name="Smith C.H."/>
        </authorList>
    </citation>
    <scope>NUCLEOTIDE SEQUENCE</scope>
    <source>
        <strain evidence="1">CHS0354</strain>
    </source>
</reference>
<protein>
    <submittedName>
        <fullName evidence="1">Uncharacterized protein</fullName>
    </submittedName>
</protein>
<comment type="caution">
    <text evidence="1">The sequence shown here is derived from an EMBL/GenBank/DDBJ whole genome shotgun (WGS) entry which is preliminary data.</text>
</comment>
<evidence type="ECO:0000313" key="1">
    <source>
        <dbReference type="EMBL" id="KAK3578320.1"/>
    </source>
</evidence>
<name>A0AAE0RS42_9BIVA</name>
<dbReference type="Proteomes" id="UP001195483">
    <property type="component" value="Unassembled WGS sequence"/>
</dbReference>
<gene>
    <name evidence="1" type="ORF">CHS0354_004230</name>
</gene>
<reference evidence="1" key="3">
    <citation type="submission" date="2023-05" db="EMBL/GenBank/DDBJ databases">
        <authorList>
            <person name="Smith C.H."/>
        </authorList>
    </citation>
    <scope>NUCLEOTIDE SEQUENCE</scope>
    <source>
        <strain evidence="1">CHS0354</strain>
        <tissue evidence="1">Mantle</tissue>
    </source>
</reference>
<dbReference type="AlphaFoldDB" id="A0AAE0RS42"/>
<sequence length="94" mass="10521">MKPTEDLRHAIKQTTTESVEDGFPKSKMLRCVITSSFPDVKVVVPHEAGMIVLKEAVVFGHSAFSIAQRVSKYTYGVVASRKFHDKIHDEDGPY</sequence>
<evidence type="ECO:0000313" key="2">
    <source>
        <dbReference type="Proteomes" id="UP001195483"/>
    </source>
</evidence>
<keyword evidence="2" id="KW-1185">Reference proteome</keyword>
<proteinExistence type="predicted"/>
<dbReference type="EMBL" id="JAEAOA010000318">
    <property type="protein sequence ID" value="KAK3578320.1"/>
    <property type="molecule type" value="Genomic_DNA"/>
</dbReference>
<accession>A0AAE0RS42</accession>